<comment type="caution">
    <text evidence="1">The sequence shown here is derived from an EMBL/GenBank/DDBJ whole genome shotgun (WGS) entry which is preliminary data.</text>
</comment>
<gene>
    <name evidence="1" type="ORF">FRX31_026437</name>
</gene>
<evidence type="ECO:0000313" key="1">
    <source>
        <dbReference type="EMBL" id="KAF5183978.1"/>
    </source>
</evidence>
<protein>
    <submittedName>
        <fullName evidence="1">Uncharacterized protein</fullName>
    </submittedName>
</protein>
<proteinExistence type="predicted"/>
<name>A0A7J6VH97_THATH</name>
<dbReference type="Proteomes" id="UP000554482">
    <property type="component" value="Unassembled WGS sequence"/>
</dbReference>
<organism evidence="1 2">
    <name type="scientific">Thalictrum thalictroides</name>
    <name type="common">Rue-anemone</name>
    <name type="synonym">Anemone thalictroides</name>
    <dbReference type="NCBI Taxonomy" id="46969"/>
    <lineage>
        <taxon>Eukaryota</taxon>
        <taxon>Viridiplantae</taxon>
        <taxon>Streptophyta</taxon>
        <taxon>Embryophyta</taxon>
        <taxon>Tracheophyta</taxon>
        <taxon>Spermatophyta</taxon>
        <taxon>Magnoliopsida</taxon>
        <taxon>Ranunculales</taxon>
        <taxon>Ranunculaceae</taxon>
        <taxon>Thalictroideae</taxon>
        <taxon>Thalictrum</taxon>
    </lineage>
</organism>
<accession>A0A7J6VH97</accession>
<dbReference type="AlphaFoldDB" id="A0A7J6VH97"/>
<evidence type="ECO:0000313" key="2">
    <source>
        <dbReference type="Proteomes" id="UP000554482"/>
    </source>
</evidence>
<keyword evidence="2" id="KW-1185">Reference proteome</keyword>
<sequence>MSARHIEDHEQTEGMGNRAGIYMCSMLARRRGASVLSLFLFKKCVEYRTLLLGGTTDNSTLHAARTGMG</sequence>
<dbReference type="EMBL" id="JABWDY010032711">
    <property type="protein sequence ID" value="KAF5183978.1"/>
    <property type="molecule type" value="Genomic_DNA"/>
</dbReference>
<reference evidence="1 2" key="1">
    <citation type="submission" date="2020-06" db="EMBL/GenBank/DDBJ databases">
        <title>Transcriptomic and genomic resources for Thalictrum thalictroides and T. hernandezii: Facilitating candidate gene discovery in an emerging model plant lineage.</title>
        <authorList>
            <person name="Arias T."/>
            <person name="Riano-Pachon D.M."/>
            <person name="Di Stilio V.S."/>
        </authorList>
    </citation>
    <scope>NUCLEOTIDE SEQUENCE [LARGE SCALE GENOMIC DNA]</scope>
    <source>
        <strain evidence="2">cv. WT478/WT964</strain>
        <tissue evidence="1">Leaves</tissue>
    </source>
</reference>